<organism evidence="1 2">
    <name type="scientific">Caproiciproducens galactitolivorans</name>
    <dbReference type="NCBI Taxonomy" id="642589"/>
    <lineage>
        <taxon>Bacteria</taxon>
        <taxon>Bacillati</taxon>
        <taxon>Bacillota</taxon>
        <taxon>Clostridia</taxon>
        <taxon>Eubacteriales</taxon>
        <taxon>Acutalibacteraceae</taxon>
        <taxon>Caproiciproducens</taxon>
    </lineage>
</organism>
<dbReference type="Gene3D" id="3.90.580.10">
    <property type="entry name" value="Zinc finger, CHC2-type domain"/>
    <property type="match status" value="1"/>
</dbReference>
<dbReference type="EMBL" id="JAPOHA010000007">
    <property type="protein sequence ID" value="MCY1714158.1"/>
    <property type="molecule type" value="Genomic_DNA"/>
</dbReference>
<gene>
    <name evidence="1" type="ORF">OUY18_07825</name>
</gene>
<evidence type="ECO:0008006" key="3">
    <source>
        <dbReference type="Google" id="ProtNLM"/>
    </source>
</evidence>
<evidence type="ECO:0000313" key="2">
    <source>
        <dbReference type="Proteomes" id="UP001082703"/>
    </source>
</evidence>
<reference evidence="1 2" key="1">
    <citation type="submission" date="2022-11" db="EMBL/GenBank/DDBJ databases">
        <authorList>
            <person name="Caiyu Z."/>
        </authorList>
    </citation>
    <scope>NUCLEOTIDE SEQUENCE [LARGE SCALE GENOMIC DNA]</scope>
    <source>
        <strain evidence="1 2">YR-4</strain>
    </source>
</reference>
<dbReference type="Proteomes" id="UP001082703">
    <property type="component" value="Unassembled WGS sequence"/>
</dbReference>
<keyword evidence="2" id="KW-1185">Reference proteome</keyword>
<proteinExistence type="predicted"/>
<name>A0ABT4BVQ5_9FIRM</name>
<evidence type="ECO:0000313" key="1">
    <source>
        <dbReference type="EMBL" id="MCY1714158.1"/>
    </source>
</evidence>
<dbReference type="InterPro" id="IPR036977">
    <property type="entry name" value="DNA_primase_Znf_CHC2"/>
</dbReference>
<sequence>MNVKCMYYSKQFQNKPKGYEVAEVQKNLSQTEITIEQLADGLSHGATFKPALLNGTHSSDWISQQLFALDFDHDTTIQEQLEKCSQLNIYPCFGYTSFSHTEQEHHFRLVFCTDKVITDVETRNKLQNTLISIFDKSDNVTKDCTRIFFGGKSLICDSYNKRINAQQIIKKYYKALPLLKCDKSIEPKSCKKKLDLYSNIESNENMALKLEAIRALNVDVMKELLKRVPNKEDILPSSIRYPFKQTSFENEKDLYKYINSIDLSEYLGIDGYVNCILPEHEDDSPSAHIYTTDDGTQVYKCFGCNKCYTIIGITEKLAQCKKSQAIEFIKSVYNLKLEKSDWVKQQQQMLIDNANYLDSEEFDLQFPTLSKLIRTRKVHIQKMLLHFTQYVNDNMQNMERPIFFDSYKNLMNVCGINPNKRINLSQSLTLFALLNMIEKLPVESIPEKELTKAKHIAAKYGFKKITNFYSFPEYGVLQFENSEEIAKTLKANNYSLKGLSREYILRTFGVDLANKCFPQYKYENAKGTTKESDKRTSQIVECLFYCIEQKGYATEKDVVYLLGDKYKYQTTEIQIKKSLQEILVSYGLVRVKASKDNKLKYSISDDVSYQTYVICKNCVDE</sequence>
<dbReference type="RefSeq" id="WP_268058209.1">
    <property type="nucleotide sequence ID" value="NZ_JAPOHA010000007.1"/>
</dbReference>
<dbReference type="SUPFAM" id="SSF57783">
    <property type="entry name" value="Zinc beta-ribbon"/>
    <property type="match status" value="1"/>
</dbReference>
<protein>
    <recommendedName>
        <fullName evidence="3">DNA primase</fullName>
    </recommendedName>
</protein>
<accession>A0ABT4BVQ5</accession>
<comment type="caution">
    <text evidence="1">The sequence shown here is derived from an EMBL/GenBank/DDBJ whole genome shotgun (WGS) entry which is preliminary data.</text>
</comment>